<evidence type="ECO:0000256" key="4">
    <source>
        <dbReference type="PROSITE-ProRule" id="PRU00335"/>
    </source>
</evidence>
<dbReference type="SUPFAM" id="SSF48498">
    <property type="entry name" value="Tetracyclin repressor-like, C-terminal domain"/>
    <property type="match status" value="1"/>
</dbReference>
<organism evidence="7 8">
    <name type="scientific">Streptomyces niveiscabiei</name>
    <dbReference type="NCBI Taxonomy" id="164115"/>
    <lineage>
        <taxon>Bacteria</taxon>
        <taxon>Bacillati</taxon>
        <taxon>Actinomycetota</taxon>
        <taxon>Actinomycetes</taxon>
        <taxon>Kitasatosporales</taxon>
        <taxon>Streptomycetaceae</taxon>
        <taxon>Streptomyces</taxon>
    </lineage>
</organism>
<reference evidence="7 8" key="1">
    <citation type="submission" date="2024-12" db="EMBL/GenBank/DDBJ databases">
        <title>Forecasting of Potato common scab and diversities of Pathogenic streptomyces spp. in china.</title>
        <authorList>
            <person name="Handique U."/>
            <person name="Wu J."/>
        </authorList>
    </citation>
    <scope>NUCLEOTIDE SEQUENCE [LARGE SCALE GENOMIC DNA]</scope>
    <source>
        <strain evidence="7 8">ZRIMU1530</strain>
    </source>
</reference>
<keyword evidence="3" id="KW-0804">Transcription</keyword>
<dbReference type="EMBL" id="JBJVNI010000030">
    <property type="protein sequence ID" value="MFM9614926.1"/>
    <property type="molecule type" value="Genomic_DNA"/>
</dbReference>
<feature type="compositionally biased region" description="Low complexity" evidence="5">
    <location>
        <begin position="104"/>
        <end position="116"/>
    </location>
</feature>
<dbReference type="InterPro" id="IPR036271">
    <property type="entry name" value="Tet_transcr_reg_TetR-rel_C_sf"/>
</dbReference>
<keyword evidence="8" id="KW-1185">Reference proteome</keyword>
<evidence type="ECO:0000256" key="1">
    <source>
        <dbReference type="ARBA" id="ARBA00023015"/>
    </source>
</evidence>
<comment type="caution">
    <text evidence="7">The sequence shown here is derived from an EMBL/GenBank/DDBJ whole genome shotgun (WGS) entry which is preliminary data.</text>
</comment>
<dbReference type="Pfam" id="PF00440">
    <property type="entry name" value="TetR_N"/>
    <property type="match status" value="1"/>
</dbReference>
<dbReference type="Pfam" id="PF02909">
    <property type="entry name" value="TetR_C_1"/>
    <property type="match status" value="1"/>
</dbReference>
<dbReference type="InterPro" id="IPR004111">
    <property type="entry name" value="Repressor_TetR_C"/>
</dbReference>
<dbReference type="InterPro" id="IPR001647">
    <property type="entry name" value="HTH_TetR"/>
</dbReference>
<keyword evidence="1" id="KW-0805">Transcription regulation</keyword>
<accession>A0ABW9I530</accession>
<evidence type="ECO:0000256" key="3">
    <source>
        <dbReference type="ARBA" id="ARBA00023163"/>
    </source>
</evidence>
<dbReference type="SUPFAM" id="SSF46689">
    <property type="entry name" value="Homeodomain-like"/>
    <property type="match status" value="1"/>
</dbReference>
<evidence type="ECO:0000256" key="2">
    <source>
        <dbReference type="ARBA" id="ARBA00023125"/>
    </source>
</evidence>
<sequence>MTVWDRPEPPSRPVPLDRDRIVTAAIALADEGGLDAVSLRKVAARLNAGPMRLYGYIATKEELYDLMVDAVHAEIVPGVGTGAGAETEAGVEVGAESGAGTGAGAETAARAKSAAGPKTEAGVGGDAETSADPHQPPGDWREALRTLAHRTRRTTLRHEWLADLLGGRPTLGPHGLAVTEAKLAALDGHTDIDTALRAVETVSAYVTGALRREIAHLRAERATGLTDADWQRASGPHVMNMLATGRFPALAKAVHDGTEADAETTFATGLDWVLDAIATHLTR</sequence>
<gene>
    <name evidence="7" type="ORF">ACKI18_40365</name>
</gene>
<evidence type="ECO:0000256" key="5">
    <source>
        <dbReference type="SAM" id="MobiDB-lite"/>
    </source>
</evidence>
<dbReference type="Gene3D" id="1.10.10.60">
    <property type="entry name" value="Homeodomain-like"/>
    <property type="match status" value="1"/>
</dbReference>
<dbReference type="PROSITE" id="PS50977">
    <property type="entry name" value="HTH_TETR_2"/>
    <property type="match status" value="1"/>
</dbReference>
<dbReference type="RefSeq" id="WP_409123815.1">
    <property type="nucleotide sequence ID" value="NZ_JBJVNI010000030.1"/>
</dbReference>
<dbReference type="InterPro" id="IPR009057">
    <property type="entry name" value="Homeodomain-like_sf"/>
</dbReference>
<keyword evidence="2 4" id="KW-0238">DNA-binding</keyword>
<name>A0ABW9I530_9ACTN</name>
<protein>
    <submittedName>
        <fullName evidence="7">TetR/AcrR family transcriptional regulator</fullName>
    </submittedName>
</protein>
<feature type="region of interest" description="Disordered" evidence="5">
    <location>
        <begin position="95"/>
        <end position="139"/>
    </location>
</feature>
<evidence type="ECO:0000313" key="7">
    <source>
        <dbReference type="EMBL" id="MFM9614926.1"/>
    </source>
</evidence>
<evidence type="ECO:0000259" key="6">
    <source>
        <dbReference type="PROSITE" id="PS50977"/>
    </source>
</evidence>
<dbReference type="Gene3D" id="1.10.357.10">
    <property type="entry name" value="Tetracycline Repressor, domain 2"/>
    <property type="match status" value="1"/>
</dbReference>
<feature type="DNA-binding region" description="H-T-H motif" evidence="4">
    <location>
        <begin position="38"/>
        <end position="57"/>
    </location>
</feature>
<evidence type="ECO:0000313" key="8">
    <source>
        <dbReference type="Proteomes" id="UP001631957"/>
    </source>
</evidence>
<dbReference type="Proteomes" id="UP001631957">
    <property type="component" value="Unassembled WGS sequence"/>
</dbReference>
<proteinExistence type="predicted"/>
<feature type="domain" description="HTH tetR-type" evidence="6">
    <location>
        <begin position="15"/>
        <end position="75"/>
    </location>
</feature>